<dbReference type="Proteomes" id="UP001341840">
    <property type="component" value="Unassembled WGS sequence"/>
</dbReference>
<organism evidence="2 3">
    <name type="scientific">Stylosanthes scabra</name>
    <dbReference type="NCBI Taxonomy" id="79078"/>
    <lineage>
        <taxon>Eukaryota</taxon>
        <taxon>Viridiplantae</taxon>
        <taxon>Streptophyta</taxon>
        <taxon>Embryophyta</taxon>
        <taxon>Tracheophyta</taxon>
        <taxon>Spermatophyta</taxon>
        <taxon>Magnoliopsida</taxon>
        <taxon>eudicotyledons</taxon>
        <taxon>Gunneridae</taxon>
        <taxon>Pentapetalae</taxon>
        <taxon>rosids</taxon>
        <taxon>fabids</taxon>
        <taxon>Fabales</taxon>
        <taxon>Fabaceae</taxon>
        <taxon>Papilionoideae</taxon>
        <taxon>50 kb inversion clade</taxon>
        <taxon>dalbergioids sensu lato</taxon>
        <taxon>Dalbergieae</taxon>
        <taxon>Pterocarpus clade</taxon>
        <taxon>Stylosanthes</taxon>
    </lineage>
</organism>
<sequence>PLTYPHCKTMSDTPAAPHTLRKLDDEILWRIFTKTDPKTATKCRALSKLWELRLKSPLFAKHNYKENRDKNMQVLVAVARPGHGDDCFSLLRVDMQTREQCEGNVHQSIRFCTSFQVLGSSHGVICLKFSLGTAHSELAVWNPLTGKRIYNNDQSSKHKDFAVSLYAFGHVFDLLHYAIVHVSKKSYADRTFNWTLYSSRTKNWDFNGSFEATFEKLGPTNVVHKGVVYWIGWQGVVTPKPKSIVSFNLRTRVFAEEEIPRRVKSTFHTLSIVRDEVAFVLSFNPTQLTTAVEEFQVTRAGSSGLSWRKIFRIPAMGVPFTPTMFIGKYLLNVVKSRSGPYNLNDAERTDLLIAKHDYEADKS</sequence>
<dbReference type="Pfam" id="PF07734">
    <property type="entry name" value="FBA_1"/>
    <property type="match status" value="1"/>
</dbReference>
<dbReference type="EMBL" id="JASCZI010031674">
    <property type="protein sequence ID" value="MED6127245.1"/>
    <property type="molecule type" value="Genomic_DNA"/>
</dbReference>
<dbReference type="PANTHER" id="PTHR31672">
    <property type="entry name" value="BNACNNG10540D PROTEIN"/>
    <property type="match status" value="1"/>
</dbReference>
<dbReference type="PANTHER" id="PTHR31672:SF13">
    <property type="entry name" value="F-BOX PROTEIN CPR30-LIKE"/>
    <property type="match status" value="1"/>
</dbReference>
<reference evidence="2 3" key="1">
    <citation type="journal article" date="2023" name="Plants (Basel)">
        <title>Bridging the Gap: Combining Genomics and Transcriptomics Approaches to Understand Stylosanthes scabra, an Orphan Legume from the Brazilian Caatinga.</title>
        <authorList>
            <person name="Ferreira-Neto J.R.C."/>
            <person name="da Silva M.D."/>
            <person name="Binneck E."/>
            <person name="de Melo N.F."/>
            <person name="da Silva R.H."/>
            <person name="de Melo A.L.T.M."/>
            <person name="Pandolfi V."/>
            <person name="Bustamante F.O."/>
            <person name="Brasileiro-Vidal A.C."/>
            <person name="Benko-Iseppon A.M."/>
        </authorList>
    </citation>
    <scope>NUCLEOTIDE SEQUENCE [LARGE SCALE GENOMIC DNA]</scope>
    <source>
        <tissue evidence="2">Leaves</tissue>
    </source>
</reference>
<evidence type="ECO:0000259" key="1">
    <source>
        <dbReference type="Pfam" id="PF07734"/>
    </source>
</evidence>
<feature type="non-terminal residue" evidence="2">
    <location>
        <position position="1"/>
    </location>
</feature>
<gene>
    <name evidence="2" type="ORF">PIB30_086190</name>
</gene>
<evidence type="ECO:0000313" key="3">
    <source>
        <dbReference type="Proteomes" id="UP001341840"/>
    </source>
</evidence>
<feature type="domain" description="F-box associated beta-propeller type 1" evidence="1">
    <location>
        <begin position="135"/>
        <end position="317"/>
    </location>
</feature>
<dbReference type="InterPro" id="IPR006527">
    <property type="entry name" value="F-box-assoc_dom_typ1"/>
</dbReference>
<evidence type="ECO:0000313" key="2">
    <source>
        <dbReference type="EMBL" id="MED6127245.1"/>
    </source>
</evidence>
<name>A0ABU6RTE4_9FABA</name>
<dbReference type="SUPFAM" id="SSF81383">
    <property type="entry name" value="F-box domain"/>
    <property type="match status" value="1"/>
</dbReference>
<dbReference type="NCBIfam" id="TIGR01640">
    <property type="entry name" value="F_box_assoc_1"/>
    <property type="match status" value="1"/>
</dbReference>
<accession>A0ABU6RTE4</accession>
<dbReference type="InterPro" id="IPR036047">
    <property type="entry name" value="F-box-like_dom_sf"/>
</dbReference>
<proteinExistence type="predicted"/>
<keyword evidence="3" id="KW-1185">Reference proteome</keyword>
<protein>
    <recommendedName>
        <fullName evidence="1">F-box associated beta-propeller type 1 domain-containing protein</fullName>
    </recommendedName>
</protein>
<dbReference type="InterPro" id="IPR050796">
    <property type="entry name" value="SCF_F-box_component"/>
</dbReference>
<dbReference type="InterPro" id="IPR017451">
    <property type="entry name" value="F-box-assoc_interact_dom"/>
</dbReference>
<comment type="caution">
    <text evidence="2">The sequence shown here is derived from an EMBL/GenBank/DDBJ whole genome shotgun (WGS) entry which is preliminary data.</text>
</comment>